<accession>A0A2K1JIL8</accession>
<dbReference type="AlphaFoldDB" id="A0A2K1JIL8"/>
<gene>
    <name evidence="1" type="ORF">PHYPA_018804</name>
</gene>
<dbReference type="InParanoid" id="A0A2K1JIL8"/>
<proteinExistence type="predicted"/>
<reference evidence="1 3" key="2">
    <citation type="journal article" date="2018" name="Plant J.">
        <title>The Physcomitrella patens chromosome-scale assembly reveals moss genome structure and evolution.</title>
        <authorList>
            <person name="Lang D."/>
            <person name="Ullrich K.K."/>
            <person name="Murat F."/>
            <person name="Fuchs J."/>
            <person name="Jenkins J."/>
            <person name="Haas F.B."/>
            <person name="Piednoel M."/>
            <person name="Gundlach H."/>
            <person name="Van Bel M."/>
            <person name="Meyberg R."/>
            <person name="Vives C."/>
            <person name="Morata J."/>
            <person name="Symeonidi A."/>
            <person name="Hiss M."/>
            <person name="Muchero W."/>
            <person name="Kamisugi Y."/>
            <person name="Saleh O."/>
            <person name="Blanc G."/>
            <person name="Decker E.L."/>
            <person name="van Gessel N."/>
            <person name="Grimwood J."/>
            <person name="Hayes R.D."/>
            <person name="Graham S.W."/>
            <person name="Gunter L.E."/>
            <person name="McDaniel S.F."/>
            <person name="Hoernstein S.N.W."/>
            <person name="Larsson A."/>
            <person name="Li F.W."/>
            <person name="Perroud P.F."/>
            <person name="Phillips J."/>
            <person name="Ranjan P."/>
            <person name="Rokshar D.S."/>
            <person name="Rothfels C.J."/>
            <person name="Schneider L."/>
            <person name="Shu S."/>
            <person name="Stevenson D.W."/>
            <person name="Thummler F."/>
            <person name="Tillich M."/>
            <person name="Villarreal Aguilar J.C."/>
            <person name="Widiez T."/>
            <person name="Wong G.K."/>
            <person name="Wymore A."/>
            <person name="Zhang Y."/>
            <person name="Zimmer A.D."/>
            <person name="Quatrano R.S."/>
            <person name="Mayer K.F.X."/>
            <person name="Goodstein D."/>
            <person name="Casacuberta J.M."/>
            <person name="Vandepoele K."/>
            <person name="Reski R."/>
            <person name="Cuming A.C."/>
            <person name="Tuskan G.A."/>
            <person name="Maumus F."/>
            <person name="Salse J."/>
            <person name="Schmutz J."/>
            <person name="Rensing S.A."/>
        </authorList>
    </citation>
    <scope>NUCLEOTIDE SEQUENCE [LARGE SCALE GENOMIC DNA]</scope>
    <source>
        <strain evidence="2 3">cv. Gransden 2004</strain>
    </source>
</reference>
<keyword evidence="3" id="KW-1185">Reference proteome</keyword>
<reference evidence="1 3" key="1">
    <citation type="journal article" date="2008" name="Science">
        <title>The Physcomitrella genome reveals evolutionary insights into the conquest of land by plants.</title>
        <authorList>
            <person name="Rensing S."/>
            <person name="Lang D."/>
            <person name="Zimmer A."/>
            <person name="Terry A."/>
            <person name="Salamov A."/>
            <person name="Shapiro H."/>
            <person name="Nishiyama T."/>
            <person name="Perroud P.-F."/>
            <person name="Lindquist E."/>
            <person name="Kamisugi Y."/>
            <person name="Tanahashi T."/>
            <person name="Sakakibara K."/>
            <person name="Fujita T."/>
            <person name="Oishi K."/>
            <person name="Shin-I T."/>
            <person name="Kuroki Y."/>
            <person name="Toyoda A."/>
            <person name="Suzuki Y."/>
            <person name="Hashimoto A."/>
            <person name="Yamaguchi K."/>
            <person name="Sugano A."/>
            <person name="Kohara Y."/>
            <person name="Fujiyama A."/>
            <person name="Anterola A."/>
            <person name="Aoki S."/>
            <person name="Ashton N."/>
            <person name="Barbazuk W.B."/>
            <person name="Barker E."/>
            <person name="Bennetzen J."/>
            <person name="Bezanilla M."/>
            <person name="Blankenship R."/>
            <person name="Cho S.H."/>
            <person name="Dutcher S."/>
            <person name="Estelle M."/>
            <person name="Fawcett J.A."/>
            <person name="Gundlach H."/>
            <person name="Hanada K."/>
            <person name="Heyl A."/>
            <person name="Hicks K.A."/>
            <person name="Hugh J."/>
            <person name="Lohr M."/>
            <person name="Mayer K."/>
            <person name="Melkozernov A."/>
            <person name="Murata T."/>
            <person name="Nelson D."/>
            <person name="Pils B."/>
            <person name="Prigge M."/>
            <person name="Reiss B."/>
            <person name="Renner T."/>
            <person name="Rombauts S."/>
            <person name="Rushton P."/>
            <person name="Sanderfoot A."/>
            <person name="Schween G."/>
            <person name="Shiu S.-H."/>
            <person name="Stueber K."/>
            <person name="Theodoulou F.L."/>
            <person name="Tu H."/>
            <person name="Van de Peer Y."/>
            <person name="Verrier P.J."/>
            <person name="Waters E."/>
            <person name="Wood A."/>
            <person name="Yang L."/>
            <person name="Cove D."/>
            <person name="Cuming A."/>
            <person name="Hasebe M."/>
            <person name="Lucas S."/>
            <person name="Mishler D.B."/>
            <person name="Reski R."/>
            <person name="Grigoriev I."/>
            <person name="Quatrano R.S."/>
            <person name="Boore J.L."/>
        </authorList>
    </citation>
    <scope>NUCLEOTIDE SEQUENCE [LARGE SCALE GENOMIC DNA]</scope>
    <source>
        <strain evidence="2 3">cv. Gransden 2004</strain>
    </source>
</reference>
<protein>
    <submittedName>
        <fullName evidence="1 2">Uncharacterized protein</fullName>
    </submittedName>
</protein>
<organism evidence="1">
    <name type="scientific">Physcomitrium patens</name>
    <name type="common">Spreading-leaved earth moss</name>
    <name type="synonym">Physcomitrella patens</name>
    <dbReference type="NCBI Taxonomy" id="3218"/>
    <lineage>
        <taxon>Eukaryota</taxon>
        <taxon>Viridiplantae</taxon>
        <taxon>Streptophyta</taxon>
        <taxon>Embryophyta</taxon>
        <taxon>Bryophyta</taxon>
        <taxon>Bryophytina</taxon>
        <taxon>Bryopsida</taxon>
        <taxon>Funariidae</taxon>
        <taxon>Funariales</taxon>
        <taxon>Funariaceae</taxon>
        <taxon>Physcomitrium</taxon>
    </lineage>
</organism>
<dbReference type="Gramene" id="Pp3c14_20930V3.1">
    <property type="protein sequence ID" value="Pp3c14_20930V3.1"/>
    <property type="gene ID" value="Pp3c14_20930"/>
</dbReference>
<sequence length="54" mass="5675">MFVLHLLNSVSTANQCSPVTAPQKVLCQTCGTSILSFTERINSCPGVCSASTLD</sequence>
<evidence type="ECO:0000313" key="2">
    <source>
        <dbReference type="EnsemblPlants" id="Pp3c14_20930V3.1"/>
    </source>
</evidence>
<dbReference type="EMBL" id="ABEU02000014">
    <property type="protein sequence ID" value="PNR41401.1"/>
    <property type="molecule type" value="Genomic_DNA"/>
</dbReference>
<evidence type="ECO:0000313" key="3">
    <source>
        <dbReference type="Proteomes" id="UP000006727"/>
    </source>
</evidence>
<evidence type="ECO:0000313" key="1">
    <source>
        <dbReference type="EMBL" id="PNR41401.1"/>
    </source>
</evidence>
<name>A0A2K1JIL8_PHYPA</name>
<reference evidence="2" key="3">
    <citation type="submission" date="2020-12" db="UniProtKB">
        <authorList>
            <consortium name="EnsemblPlants"/>
        </authorList>
    </citation>
    <scope>IDENTIFICATION</scope>
</reference>
<dbReference type="EnsemblPlants" id="Pp3c14_20930V3.1">
    <property type="protein sequence ID" value="Pp3c14_20930V3.1"/>
    <property type="gene ID" value="Pp3c14_20930"/>
</dbReference>
<dbReference type="Proteomes" id="UP000006727">
    <property type="component" value="Chromosome 14"/>
</dbReference>